<dbReference type="InterPro" id="IPR038468">
    <property type="entry name" value="MmpS_C"/>
</dbReference>
<dbReference type="Gene3D" id="2.60.40.2880">
    <property type="entry name" value="MmpS1-5, C-terminal soluble domain"/>
    <property type="match status" value="1"/>
</dbReference>
<evidence type="ECO:0000256" key="7">
    <source>
        <dbReference type="SAM" id="MobiDB-lite"/>
    </source>
</evidence>
<dbReference type="Pfam" id="PF05423">
    <property type="entry name" value="Mycobact_memb"/>
    <property type="match status" value="1"/>
</dbReference>
<feature type="transmembrane region" description="Helical" evidence="8">
    <location>
        <begin position="115"/>
        <end position="137"/>
    </location>
</feature>
<dbReference type="OrthoDB" id="4753136at2"/>
<feature type="compositionally biased region" description="Low complexity" evidence="7">
    <location>
        <begin position="155"/>
        <end position="176"/>
    </location>
</feature>
<keyword evidence="4 8" id="KW-0812">Transmembrane</keyword>
<keyword evidence="5 8" id="KW-1133">Transmembrane helix</keyword>
<dbReference type="InterPro" id="IPR008693">
    <property type="entry name" value="MmpS"/>
</dbReference>
<evidence type="ECO:0000256" key="4">
    <source>
        <dbReference type="ARBA" id="ARBA00022692"/>
    </source>
</evidence>
<comment type="subcellular location">
    <subcellularLocation>
        <location evidence="1">Cell membrane</location>
    </subcellularLocation>
</comment>
<name>A0A5S9R509_MYCVN</name>
<feature type="compositionally biased region" description="Pro residues" evidence="7">
    <location>
        <begin position="94"/>
        <end position="107"/>
    </location>
</feature>
<organism evidence="9 10">
    <name type="scientific">Mycolicibacterium vanbaalenii</name>
    <name type="common">Mycobacterium vanbaalenii</name>
    <dbReference type="NCBI Taxonomy" id="110539"/>
    <lineage>
        <taxon>Bacteria</taxon>
        <taxon>Bacillati</taxon>
        <taxon>Actinomycetota</taxon>
        <taxon>Actinomycetes</taxon>
        <taxon>Mycobacteriales</taxon>
        <taxon>Mycobacteriaceae</taxon>
        <taxon>Mycolicibacterium</taxon>
    </lineage>
</organism>
<dbReference type="GO" id="GO:0005886">
    <property type="term" value="C:plasma membrane"/>
    <property type="evidence" value="ECO:0007669"/>
    <property type="project" value="UniProtKB-SubCell"/>
</dbReference>
<keyword evidence="6 8" id="KW-0472">Membrane</keyword>
<evidence type="ECO:0000256" key="6">
    <source>
        <dbReference type="ARBA" id="ARBA00023136"/>
    </source>
</evidence>
<feature type="compositionally biased region" description="Low complexity" evidence="7">
    <location>
        <begin position="184"/>
        <end position="195"/>
    </location>
</feature>
<evidence type="ECO:0000256" key="5">
    <source>
        <dbReference type="ARBA" id="ARBA00022989"/>
    </source>
</evidence>
<proteinExistence type="inferred from homology"/>
<comment type="similarity">
    <text evidence="2">Belongs to the MmpS family.</text>
</comment>
<sequence>MSDRGRKEQSDPRGREEQSSPRGRKKQSSPRGREEPTQQFGYGYPAYPGYTDPAYASQTPYGPPYQAPPPHATEHLPAYSPYGYDPSTTGQYGPPYPPGPGNEPPPPEDPKSPRWLWVVAGVAVVMVVGLVIALVIVNSSRQETVVAPLPALPEPTFSAPTTTPRTPPTTTRAPSTPILPLPSLPSRAPTTAPTVPGATDSVVYTVGGDGRAINITYVDTGGLLQTEFNVLLPWSKKVSLPQPAEGSASISIINVGREVTCSISVNGVAVEKRTGAGLTICTTG</sequence>
<feature type="region of interest" description="Disordered" evidence="7">
    <location>
        <begin position="153"/>
        <end position="195"/>
    </location>
</feature>
<dbReference type="EMBL" id="CACSIP010000040">
    <property type="protein sequence ID" value="CAA0130781.1"/>
    <property type="molecule type" value="Genomic_DNA"/>
</dbReference>
<reference evidence="9 10" key="1">
    <citation type="submission" date="2019-11" db="EMBL/GenBank/DDBJ databases">
        <authorList>
            <person name="Holert J."/>
        </authorList>
    </citation>
    <scope>NUCLEOTIDE SEQUENCE [LARGE SCALE GENOMIC DNA]</scope>
    <source>
        <strain evidence="9">BC8_1</strain>
    </source>
</reference>
<gene>
    <name evidence="9" type="ORF">AELLOGFF_05781</name>
</gene>
<accession>A0A5S9R509</accession>
<evidence type="ECO:0000313" key="10">
    <source>
        <dbReference type="Proteomes" id="UP000430146"/>
    </source>
</evidence>
<evidence type="ECO:0000313" key="9">
    <source>
        <dbReference type="EMBL" id="CAA0130781.1"/>
    </source>
</evidence>
<protein>
    <submittedName>
        <fullName evidence="9">Uncharacterized protein</fullName>
    </submittedName>
</protein>
<evidence type="ECO:0000256" key="3">
    <source>
        <dbReference type="ARBA" id="ARBA00022475"/>
    </source>
</evidence>
<keyword evidence="10" id="KW-1185">Reference proteome</keyword>
<dbReference type="Proteomes" id="UP000430146">
    <property type="component" value="Unassembled WGS sequence"/>
</dbReference>
<evidence type="ECO:0000256" key="1">
    <source>
        <dbReference type="ARBA" id="ARBA00004236"/>
    </source>
</evidence>
<dbReference type="RefSeq" id="WP_159233732.1">
    <property type="nucleotide sequence ID" value="NZ_CACSIP010000040.1"/>
</dbReference>
<feature type="compositionally biased region" description="Basic and acidic residues" evidence="7">
    <location>
        <begin position="1"/>
        <end position="19"/>
    </location>
</feature>
<feature type="compositionally biased region" description="Pro residues" evidence="7">
    <location>
        <begin position="61"/>
        <end position="71"/>
    </location>
</feature>
<evidence type="ECO:0000256" key="2">
    <source>
        <dbReference type="ARBA" id="ARBA00007531"/>
    </source>
</evidence>
<feature type="region of interest" description="Disordered" evidence="7">
    <location>
        <begin position="1"/>
        <end position="110"/>
    </location>
</feature>
<keyword evidence="3" id="KW-1003">Cell membrane</keyword>
<dbReference type="AlphaFoldDB" id="A0A5S9R509"/>
<evidence type="ECO:0000256" key="8">
    <source>
        <dbReference type="SAM" id="Phobius"/>
    </source>
</evidence>